<dbReference type="UniPathway" id="UPA00109">
    <property type="reaction ID" value="UER00182"/>
</dbReference>
<evidence type="ECO:0000256" key="3">
    <source>
        <dbReference type="ARBA" id="ARBA00022533"/>
    </source>
</evidence>
<dbReference type="GO" id="GO:0005524">
    <property type="term" value="F:ATP binding"/>
    <property type="evidence" value="ECO:0007669"/>
    <property type="project" value="UniProtKB-KW"/>
</dbReference>
<feature type="binding site" evidence="12">
    <location>
        <begin position="268"/>
        <end position="270"/>
    </location>
    <ligand>
        <name>substrate</name>
    </ligand>
</feature>
<dbReference type="EMBL" id="SSTD01012658">
    <property type="protein sequence ID" value="TYK08494.1"/>
    <property type="molecule type" value="Genomic_DNA"/>
</dbReference>
<dbReference type="GO" id="GO:0003872">
    <property type="term" value="F:6-phosphofructokinase activity"/>
    <property type="evidence" value="ECO:0007669"/>
    <property type="project" value="UniProtKB-UniRule"/>
</dbReference>
<feature type="binding site" evidence="12">
    <location>
        <position position="106"/>
    </location>
    <ligand>
        <name>ATP</name>
        <dbReference type="ChEBI" id="CHEBI:30616"/>
    </ligand>
</feature>
<comment type="catalytic activity">
    <reaction evidence="11 12">
        <text>beta-D-fructose 6-phosphate + ATP = beta-D-fructose 1,6-bisphosphate + ADP + H(+)</text>
        <dbReference type="Rhea" id="RHEA:16109"/>
        <dbReference type="ChEBI" id="CHEBI:15378"/>
        <dbReference type="ChEBI" id="CHEBI:30616"/>
        <dbReference type="ChEBI" id="CHEBI:32966"/>
        <dbReference type="ChEBI" id="CHEBI:57634"/>
        <dbReference type="ChEBI" id="CHEBI:456216"/>
        <dbReference type="EC" id="2.7.1.11"/>
    </reaction>
</comment>
<dbReference type="Gene3D" id="3.40.50.450">
    <property type="match status" value="2"/>
</dbReference>
<evidence type="ECO:0000256" key="8">
    <source>
        <dbReference type="ARBA" id="ARBA00022840"/>
    </source>
</evidence>
<feature type="site" description="Important for substrate specificity; cannot use PPi as phosphoryl donor" evidence="12">
    <location>
        <position position="196"/>
    </location>
</feature>
<sequence>MDCNGGNGRDALGDSLTGGDYHYVLEDVPHLTDYLPDLPANLNPLQDHPAYSAVKQYFVNVDDAVAQNVVVHNNSPRGTHFRRAGPRQKVFFESDEVHACIVTCGGLCPGLNTVIREIVCGLYHMYGVHKVVGIEGGYRGFYARNTIPLTPKSVNNIHKRGGTILGTSRGGHNTTKIVDSIQHRGINQVYILGGDGTQKGAAAIFEEIRRRGLKVAVAGIPKTIDNDIPVIDKSFGFDTAVEEAQRAISAAHVESESNENGIGLVKLMGRNSGFIAMYATLASRDVDCCLIPESPFYLEGEGGLFEYIEHCIKEHGHMVIVIAEGAGQELMSESIHKLDQQDASGNKLHQDVGLWISQQIKDFFKEKRKMVINLKYIDPTYMIRAVPSIASDNIFCTLLAQSAIHGAMAGYTGFTVGPVNGRHAYIPFHRIIERQNKVVITDRMWARLLSSTNQPSFLHPKHVSDEQNDKNLSVQLVFFEPQEVHACIVTCGGLCPGLNTVIREIVCGLHHMYRVHNVVGIQGGYKGFYSKNTISLTPKSVNGIHKRGGTILGTSRGGHNTSKIVDSIQHRGINQVYIIGGDGTQKGVAAIYEEIRKRGLKVSVVGIPKTIDNDIPVIDKSFGFDTAIEEAQRAIDAAHVEAESNENGIGVVRLMGRNSGFIAMHATLASGDVDCCLIPESPFYLEGEGGLFEYIEHCLKEQGHMVMVIAEGAGQELISKDKNQMDASGNKLHEDVGSWLSQQITVRPSYNIFVSFADPTYMIRAVPSNASDNIYCTLLAHNAIHGAMAGYTGFTVGPVNGEHAYVPFHRITERQNKVVTTDRMWARLLSSTNQPTFLNPKQVDMINKDKKNFTRQSEAIC</sequence>
<dbReference type="PANTHER" id="PTHR45770">
    <property type="entry name" value="ATP-DEPENDENT 6-PHOSPHOFRUCTOKINASE 1"/>
    <property type="match status" value="1"/>
</dbReference>
<feature type="active site" description="Proton acceptor" evidence="12">
    <location>
        <position position="225"/>
    </location>
</feature>
<evidence type="ECO:0000256" key="5">
    <source>
        <dbReference type="ARBA" id="ARBA00022723"/>
    </source>
</evidence>
<dbReference type="InterPro" id="IPR000023">
    <property type="entry name" value="Phosphofructokinase_dom"/>
</dbReference>
<dbReference type="NCBIfam" id="NF005301">
    <property type="entry name" value="PRK06830.1"/>
    <property type="match status" value="2"/>
</dbReference>
<proteinExistence type="inferred from homology"/>
<dbReference type="GO" id="GO:0046872">
    <property type="term" value="F:metal ion binding"/>
    <property type="evidence" value="ECO:0007669"/>
    <property type="project" value="UniProtKB-KW"/>
</dbReference>
<keyword evidence="10 12" id="KW-0324">Glycolysis</keyword>
<dbReference type="AlphaFoldDB" id="A0A5D3CB91"/>
<evidence type="ECO:0000259" key="13">
    <source>
        <dbReference type="Pfam" id="PF00365"/>
    </source>
</evidence>
<gene>
    <name evidence="12" type="primary">PFK</name>
    <name evidence="14" type="ORF">E5676_scaffold323G00210</name>
</gene>
<evidence type="ECO:0000256" key="1">
    <source>
        <dbReference type="ARBA" id="ARBA00001946"/>
    </source>
</evidence>
<feature type="domain" description="Phosphofructokinase" evidence="13">
    <location>
        <begin position="487"/>
        <end position="785"/>
    </location>
</feature>
<dbReference type="EC" id="2.7.1.11" evidence="12"/>
<keyword evidence="4 12" id="KW-0808">Transferase</keyword>
<dbReference type="InterPro" id="IPR050929">
    <property type="entry name" value="PFKA"/>
</dbReference>
<protein>
    <recommendedName>
        <fullName evidence="12">ATP-dependent 6-phosphofructokinase</fullName>
        <shortName evidence="12">ATP-PFK</shortName>
        <shortName evidence="12">Phosphofructokinase</shortName>
        <ecNumber evidence="12">2.7.1.11</ecNumber>
    </recommendedName>
    <alternativeName>
        <fullName evidence="12">Phosphohexokinase</fullName>
    </alternativeName>
</protein>
<keyword evidence="8 12" id="KW-0067">ATP-binding</keyword>
<keyword evidence="9 12" id="KW-0460">Magnesium</keyword>
<dbReference type="InterPro" id="IPR022953">
    <property type="entry name" value="ATP_PFK"/>
</dbReference>
<dbReference type="HAMAP" id="MF_01981">
    <property type="entry name" value="Phosphofructokinase_II_X"/>
    <property type="match status" value="1"/>
</dbReference>
<evidence type="ECO:0000313" key="15">
    <source>
        <dbReference type="Proteomes" id="UP000321947"/>
    </source>
</evidence>
<keyword evidence="6 12" id="KW-0547">Nucleotide-binding</keyword>
<evidence type="ECO:0000313" key="14">
    <source>
        <dbReference type="EMBL" id="TYK08494.1"/>
    </source>
</evidence>
<feature type="binding site" evidence="12">
    <location>
        <position position="324"/>
    </location>
    <ligand>
        <name>substrate</name>
    </ligand>
</feature>
<comment type="cofactor">
    <cofactor evidence="1 12">
        <name>Mg(2+)</name>
        <dbReference type="ChEBI" id="CHEBI:18420"/>
    </cofactor>
</comment>
<evidence type="ECO:0000256" key="4">
    <source>
        <dbReference type="ARBA" id="ARBA00022679"/>
    </source>
</evidence>
<dbReference type="Pfam" id="PF00365">
    <property type="entry name" value="PFK"/>
    <property type="match status" value="2"/>
</dbReference>
<feature type="binding site" evidence="12">
    <location>
        <begin position="169"/>
        <end position="170"/>
    </location>
    <ligand>
        <name>ATP</name>
        <dbReference type="ChEBI" id="CHEBI:30616"/>
    </ligand>
</feature>
<dbReference type="InterPro" id="IPR035966">
    <property type="entry name" value="PKF_sf"/>
</dbReference>
<feature type="binding site" evidence="12">
    <location>
        <begin position="223"/>
        <end position="225"/>
    </location>
    <ligand>
        <name>substrate</name>
    </ligand>
</feature>
<comment type="similarity">
    <text evidence="12">Belongs to the phosphofructokinase type A (PFKA) family. PPi-dependent PFK group II subfamily. Atypical ATP-dependent clade 'X' sub-subfamily.</text>
</comment>
<comment type="activity regulation">
    <text evidence="12">Allosterically activated by AMP.</text>
</comment>
<dbReference type="PRINTS" id="PR00476">
    <property type="entry name" value="PHFRCTKINASE"/>
</dbReference>
<evidence type="ECO:0000256" key="6">
    <source>
        <dbReference type="ARBA" id="ARBA00022741"/>
    </source>
</evidence>
<dbReference type="GO" id="GO:0005737">
    <property type="term" value="C:cytoplasm"/>
    <property type="evidence" value="ECO:0007669"/>
    <property type="project" value="UniProtKB-SubCell"/>
</dbReference>
<feature type="binding site" evidence="12">
    <location>
        <position position="195"/>
    </location>
    <ligand>
        <name>Mg(2+)</name>
        <dbReference type="ChEBI" id="CHEBI:18420"/>
        <note>catalytic</note>
    </ligand>
</feature>
<keyword evidence="3 12" id="KW-0021">Allosteric enzyme</keyword>
<feature type="binding site" evidence="12">
    <location>
        <begin position="381"/>
        <end position="384"/>
    </location>
    <ligand>
        <name>substrate</name>
    </ligand>
</feature>
<evidence type="ECO:0000256" key="12">
    <source>
        <dbReference type="HAMAP-Rule" id="MF_03186"/>
    </source>
</evidence>
<keyword evidence="12" id="KW-0963">Cytoplasm</keyword>
<keyword evidence="7 12" id="KW-0418">Kinase</keyword>
<reference evidence="14 15" key="1">
    <citation type="submission" date="2019-08" db="EMBL/GenBank/DDBJ databases">
        <title>Draft genome sequences of two oriental melons (Cucumis melo L. var makuwa).</title>
        <authorList>
            <person name="Kwon S.-Y."/>
        </authorList>
    </citation>
    <scope>NUCLEOTIDE SEQUENCE [LARGE SCALE GENOMIC DNA]</scope>
    <source>
        <strain evidence="15">cv. Chang Bougi</strain>
        <tissue evidence="14">Leaf</tissue>
    </source>
</reference>
<evidence type="ECO:0000256" key="11">
    <source>
        <dbReference type="ARBA" id="ARBA00048070"/>
    </source>
</evidence>
<dbReference type="Proteomes" id="UP000321947">
    <property type="component" value="Unassembled WGS sequence"/>
</dbReference>
<dbReference type="SUPFAM" id="SSF53784">
    <property type="entry name" value="Phosphofructokinase"/>
    <property type="match status" value="2"/>
</dbReference>
<evidence type="ECO:0000256" key="9">
    <source>
        <dbReference type="ARBA" id="ARBA00022842"/>
    </source>
</evidence>
<accession>A0A5D3CB91</accession>
<dbReference type="GO" id="GO:0006002">
    <property type="term" value="P:fructose 6-phosphate metabolic process"/>
    <property type="evidence" value="ECO:0007669"/>
    <property type="project" value="InterPro"/>
</dbReference>
<name>A0A5D3CB91_CUCMM</name>
<dbReference type="FunFam" id="3.40.50.450:FF:000002">
    <property type="entry name" value="ATP-dependent 6-phosphofructokinase"/>
    <property type="match status" value="2"/>
</dbReference>
<evidence type="ECO:0000256" key="2">
    <source>
        <dbReference type="ARBA" id="ARBA00002659"/>
    </source>
</evidence>
<evidence type="ECO:0000256" key="7">
    <source>
        <dbReference type="ARBA" id="ARBA00022777"/>
    </source>
</evidence>
<keyword evidence="5 12" id="KW-0479">Metal-binding</keyword>
<evidence type="ECO:0000256" key="10">
    <source>
        <dbReference type="ARBA" id="ARBA00023152"/>
    </source>
</evidence>
<comment type="function">
    <text evidence="2 12">Catalyzes the phosphorylation of D-fructose 6-phosphate to fructose 1,6-bisphosphate by ATP, the first committing step of glycolysis.</text>
</comment>
<comment type="pathway">
    <text evidence="12">Carbohydrate degradation; glycolysis; D-glyceraldehyde 3-phosphate and glycerone phosphate from D-glucose: step 3/4.</text>
</comment>
<feature type="domain" description="Phosphofructokinase" evidence="13">
    <location>
        <begin position="100"/>
        <end position="405"/>
    </location>
</feature>
<comment type="subunit">
    <text evidence="12">Homotetramer.</text>
</comment>
<comment type="subcellular location">
    <subcellularLocation>
        <location evidence="12">Cytoplasm</location>
    </subcellularLocation>
</comment>
<dbReference type="InterPro" id="IPR012004">
    <property type="entry name" value="PyroP-dep_PFK_TP0108"/>
</dbReference>
<comment type="caution">
    <text evidence="14">The sequence shown here is derived from an EMBL/GenBank/DDBJ whole genome shotgun (WGS) entry which is preliminary data.</text>
</comment>
<feature type="binding site" evidence="12">
    <location>
        <begin position="194"/>
        <end position="197"/>
    </location>
    <ligand>
        <name>ATP</name>
        <dbReference type="ChEBI" id="CHEBI:30616"/>
    </ligand>
</feature>
<organism evidence="14 15">
    <name type="scientific">Cucumis melo var. makuwa</name>
    <name type="common">Oriental melon</name>
    <dbReference type="NCBI Taxonomy" id="1194695"/>
    <lineage>
        <taxon>Eukaryota</taxon>
        <taxon>Viridiplantae</taxon>
        <taxon>Streptophyta</taxon>
        <taxon>Embryophyta</taxon>
        <taxon>Tracheophyta</taxon>
        <taxon>Spermatophyta</taxon>
        <taxon>Magnoliopsida</taxon>
        <taxon>eudicotyledons</taxon>
        <taxon>Gunneridae</taxon>
        <taxon>Pentapetalae</taxon>
        <taxon>rosids</taxon>
        <taxon>fabids</taxon>
        <taxon>Cucurbitales</taxon>
        <taxon>Cucurbitaceae</taxon>
        <taxon>Benincaseae</taxon>
        <taxon>Cucumis</taxon>
    </lineage>
</organism>